<dbReference type="AlphaFoldDB" id="A0A1S3F2W2"/>
<name>A0A1S3F2W2_DIPOR</name>
<evidence type="ECO:0000256" key="2">
    <source>
        <dbReference type="ARBA" id="ARBA00040688"/>
    </source>
</evidence>
<reference evidence="6" key="1">
    <citation type="submission" date="2025-08" db="UniProtKB">
        <authorList>
            <consortium name="RefSeq"/>
        </authorList>
    </citation>
    <scope>IDENTIFICATION</scope>
    <source>
        <tissue evidence="6">Kidney</tissue>
    </source>
</reference>
<sequence length="357" mass="38470">MHSLKFHNDQEISSRLGVRPKDSEKVILKQGGSHLTAHFLAGFIRSCLEIFLVALIEVLEPKLRSRKAGDRRCAAVGAALRGTEQETVALPIRAGHPRGEQVARPGGSSRPPGVPDPPSRRQREGEGRAPPPGPSVNALENDQDGGITLALENGPVLSVSPQLTTLGNLTPSSTVFFCCDMQERFRPAIKYFGDIISVGQRLLQGARILGIPVIVTEQYPKGLGSTVQEIDLTGVKLVLPKTKFSMVLPEVEAALAEIPGVRSVVLFGVETHVCIQQTALELVGRGVEVHIVADATSSRSMMDRMFALERLARTGIIVTTSEAVLLQLVADKDHPKFKEIQNLIKASAPESGLLSKV</sequence>
<dbReference type="PANTHER" id="PTHR14119:SF17">
    <property type="entry name" value="ISOCHORISMATASE DOMAIN-CONTAINING PROTEIN 1"/>
    <property type="match status" value="1"/>
</dbReference>
<dbReference type="InterPro" id="IPR036380">
    <property type="entry name" value="Isochorismatase-like_sf"/>
</dbReference>
<feature type="compositionally biased region" description="Basic and acidic residues" evidence="3">
    <location>
        <begin position="118"/>
        <end position="127"/>
    </location>
</feature>
<accession>A0A1S3F2W2</accession>
<dbReference type="OrthoDB" id="269496at2759"/>
<keyword evidence="5" id="KW-1185">Reference proteome</keyword>
<dbReference type="CDD" id="cd01012">
    <property type="entry name" value="YcaC_related"/>
    <property type="match status" value="1"/>
</dbReference>
<protein>
    <recommendedName>
        <fullName evidence="2">Isochorismatase domain-containing protein 1</fullName>
    </recommendedName>
</protein>
<gene>
    <name evidence="6" type="primary">Isoc1</name>
</gene>
<evidence type="ECO:0000256" key="1">
    <source>
        <dbReference type="ARBA" id="ARBA00006336"/>
    </source>
</evidence>
<dbReference type="InterPro" id="IPR050993">
    <property type="entry name" value="Isochorismatase_domain"/>
</dbReference>
<evidence type="ECO:0000313" key="5">
    <source>
        <dbReference type="Proteomes" id="UP000081671"/>
    </source>
</evidence>
<dbReference type="SUPFAM" id="SSF52499">
    <property type="entry name" value="Isochorismatase-like hydrolases"/>
    <property type="match status" value="1"/>
</dbReference>
<dbReference type="RefSeq" id="XP_012870981.1">
    <property type="nucleotide sequence ID" value="XM_013015527.1"/>
</dbReference>
<dbReference type="InterPro" id="IPR000868">
    <property type="entry name" value="Isochorismatase-like_dom"/>
</dbReference>
<dbReference type="FunFam" id="3.40.50.850:FF:000001">
    <property type="entry name" value="Isochorismatase domain-containing protein 1"/>
    <property type="match status" value="1"/>
</dbReference>
<dbReference type="GeneID" id="105985120"/>
<feature type="region of interest" description="Disordered" evidence="3">
    <location>
        <begin position="91"/>
        <end position="142"/>
    </location>
</feature>
<dbReference type="Gene3D" id="3.40.50.850">
    <property type="entry name" value="Isochorismatase-like"/>
    <property type="match status" value="1"/>
</dbReference>
<dbReference type="CTD" id="51015"/>
<dbReference type="Proteomes" id="UP000081671">
    <property type="component" value="Unplaced"/>
</dbReference>
<dbReference type="Pfam" id="PF00857">
    <property type="entry name" value="Isochorismatase"/>
    <property type="match status" value="1"/>
</dbReference>
<dbReference type="STRING" id="10020.ENSDORP00000027066"/>
<dbReference type="PANTHER" id="PTHR14119">
    <property type="entry name" value="HYDROLASE"/>
    <property type="match status" value="1"/>
</dbReference>
<dbReference type="KEGG" id="dord:105985120"/>
<dbReference type="InParanoid" id="A0A1S3F2W2"/>
<comment type="similarity">
    <text evidence="1">Belongs to the isochorismatase family.</text>
</comment>
<proteinExistence type="inferred from homology"/>
<feature type="domain" description="Isochorismatase-like" evidence="4">
    <location>
        <begin position="174"/>
        <end position="322"/>
    </location>
</feature>
<evidence type="ECO:0000313" key="6">
    <source>
        <dbReference type="RefSeq" id="XP_012870981.1"/>
    </source>
</evidence>
<organism evidence="5 6">
    <name type="scientific">Dipodomys ordii</name>
    <name type="common">Ord's kangaroo rat</name>
    <dbReference type="NCBI Taxonomy" id="10020"/>
    <lineage>
        <taxon>Eukaryota</taxon>
        <taxon>Metazoa</taxon>
        <taxon>Chordata</taxon>
        <taxon>Craniata</taxon>
        <taxon>Vertebrata</taxon>
        <taxon>Euteleostomi</taxon>
        <taxon>Mammalia</taxon>
        <taxon>Eutheria</taxon>
        <taxon>Euarchontoglires</taxon>
        <taxon>Glires</taxon>
        <taxon>Rodentia</taxon>
        <taxon>Castorimorpha</taxon>
        <taxon>Heteromyidae</taxon>
        <taxon>Dipodomyinae</taxon>
        <taxon>Dipodomys</taxon>
    </lineage>
</organism>
<dbReference type="FunCoup" id="A0A1S3F2W2">
    <property type="interactions" value="2024"/>
</dbReference>
<evidence type="ECO:0000259" key="4">
    <source>
        <dbReference type="Pfam" id="PF00857"/>
    </source>
</evidence>
<evidence type="ECO:0000256" key="3">
    <source>
        <dbReference type="SAM" id="MobiDB-lite"/>
    </source>
</evidence>